<dbReference type="InterPro" id="IPR037214">
    <property type="entry name" value="TROVE_dom_sf"/>
</dbReference>
<dbReference type="Proteomes" id="UP000476411">
    <property type="component" value="Chromosome"/>
</dbReference>
<evidence type="ECO:0000256" key="4">
    <source>
        <dbReference type="ARBA" id="ARBA00022723"/>
    </source>
</evidence>
<comment type="subcellular location">
    <subcellularLocation>
        <location evidence="1">Cytoplasm</location>
    </subcellularLocation>
</comment>
<protein>
    <submittedName>
        <fullName evidence="8">TROVE domain-containing protein</fullName>
    </submittedName>
</protein>
<evidence type="ECO:0000313" key="9">
    <source>
        <dbReference type="Proteomes" id="UP000476411"/>
    </source>
</evidence>
<name>A0A6B9ZGM2_9BACT</name>
<evidence type="ECO:0000313" key="8">
    <source>
        <dbReference type="EMBL" id="QHS60889.1"/>
    </source>
</evidence>
<dbReference type="GO" id="GO:1990904">
    <property type="term" value="C:ribonucleoprotein complex"/>
    <property type="evidence" value="ECO:0007669"/>
    <property type="project" value="UniProtKB-KW"/>
</dbReference>
<dbReference type="GO" id="GO:0005737">
    <property type="term" value="C:cytoplasm"/>
    <property type="evidence" value="ECO:0007669"/>
    <property type="project" value="UniProtKB-SubCell"/>
</dbReference>
<evidence type="ECO:0000256" key="6">
    <source>
        <dbReference type="ARBA" id="ARBA00023274"/>
    </source>
</evidence>
<dbReference type="Gene3D" id="3.40.50.410">
    <property type="entry name" value="von Willebrand factor, type A domain"/>
    <property type="match status" value="1"/>
</dbReference>
<proteinExistence type="inferred from homology"/>
<keyword evidence="5" id="KW-0694">RNA-binding</keyword>
<reference evidence="8 9" key="1">
    <citation type="submission" date="2020-01" db="EMBL/GenBank/DDBJ databases">
        <title>Complete genome sequence of Chitinophaga sp. H33E-04 isolated from quinoa roots.</title>
        <authorList>
            <person name="Weon H.-Y."/>
            <person name="Lee S.A."/>
        </authorList>
    </citation>
    <scope>NUCLEOTIDE SEQUENCE [LARGE SCALE GENOMIC DNA]</scope>
    <source>
        <strain evidence="8 9">H33E-04</strain>
    </source>
</reference>
<dbReference type="InterPro" id="IPR008858">
    <property type="entry name" value="TROVE_dom"/>
</dbReference>
<dbReference type="PANTHER" id="PTHR14202:SF0">
    <property type="entry name" value="RNA-BINDING PROTEIN RO60"/>
    <property type="match status" value="1"/>
</dbReference>
<dbReference type="Pfam" id="PF05731">
    <property type="entry name" value="TROVE"/>
    <property type="match status" value="2"/>
</dbReference>
<dbReference type="GO" id="GO:0046872">
    <property type="term" value="F:metal ion binding"/>
    <property type="evidence" value="ECO:0007669"/>
    <property type="project" value="UniProtKB-KW"/>
</dbReference>
<keyword evidence="3" id="KW-0963">Cytoplasm</keyword>
<dbReference type="AlphaFoldDB" id="A0A6B9ZGM2"/>
<comment type="similarity">
    <text evidence="2">Belongs to the Ro 60 kDa family.</text>
</comment>
<keyword evidence="4" id="KW-0479">Metal-binding</keyword>
<evidence type="ECO:0000256" key="5">
    <source>
        <dbReference type="ARBA" id="ARBA00022884"/>
    </source>
</evidence>
<evidence type="ECO:0000256" key="2">
    <source>
        <dbReference type="ARBA" id="ARBA00007814"/>
    </source>
</evidence>
<dbReference type="GO" id="GO:0003723">
    <property type="term" value="F:RNA binding"/>
    <property type="evidence" value="ECO:0007669"/>
    <property type="project" value="UniProtKB-KW"/>
</dbReference>
<dbReference type="KEGG" id="chih:GWR21_15185"/>
<dbReference type="PANTHER" id="PTHR14202">
    <property type="entry name" value="60 KDA RIBONUCLEOPROTEIN SSA/RO"/>
    <property type="match status" value="1"/>
</dbReference>
<dbReference type="EMBL" id="CP048113">
    <property type="protein sequence ID" value="QHS60889.1"/>
    <property type="molecule type" value="Genomic_DNA"/>
</dbReference>
<gene>
    <name evidence="8" type="ORF">GWR21_15185</name>
</gene>
<evidence type="ECO:0000256" key="1">
    <source>
        <dbReference type="ARBA" id="ARBA00004496"/>
    </source>
</evidence>
<keyword evidence="9" id="KW-1185">Reference proteome</keyword>
<keyword evidence="6" id="KW-0687">Ribonucleoprotein</keyword>
<dbReference type="PROSITE" id="PS50988">
    <property type="entry name" value="TROVE"/>
    <property type="match status" value="1"/>
</dbReference>
<feature type="domain" description="TROVE" evidence="7">
    <location>
        <begin position="12"/>
        <end position="319"/>
    </location>
</feature>
<dbReference type="SUPFAM" id="SSF140864">
    <property type="entry name" value="TROVE domain-like"/>
    <property type="match status" value="1"/>
</dbReference>
<dbReference type="InterPro" id="IPR036465">
    <property type="entry name" value="vWFA_dom_sf"/>
</dbReference>
<dbReference type="RefSeq" id="WP_162332572.1">
    <property type="nucleotide sequence ID" value="NZ_CP048113.1"/>
</dbReference>
<sequence>MRFNILKKAAQVTNHGGAKAYALTPELELYSTVVTASLNDQFYEKADTKLERIRELIAKNDPQFVAKLAVYTREKMYMRTVPLVLTVELAKLHQGDDLVGKLTGRVIQRADEITELLAYYTLANDRGETVKKLNRLSKQIQKGLVTAFNKFDEYQFAKYNRKTAITLKDALFIVHPKAKDETQQALFNKIVNNELSTPYTWETELSAAGQYTYKDELQKAEAFKAVWTQLIESGKLGYMAALRNLRNMLQYGVTAAYMLKVARMLSDREAIMKAKQFPFRYLAAYREIKDLKHSCLPDIRNAIEAALQTSVSTLKGFDSDTRVVIACDVSGSMQQPISPKSKVLLYDIGLLLGMLLKHRCKNVVSGMFGDTWKIVDMSSDKILSNVDEFYRREGEVGYATNGFLVLEDLIKRKQVADKIMLFTDGQLWDSTTNNNAAANAISAKWTWYKQHVAPDAKLYLFNLAGYNTVPLDVRQDDVYLIAGWSDKIFGILDAIERGSDAVTEIAGLSF</sequence>
<evidence type="ECO:0000256" key="3">
    <source>
        <dbReference type="ARBA" id="ARBA00022490"/>
    </source>
</evidence>
<organism evidence="8 9">
    <name type="scientific">Chitinophaga agri</name>
    <dbReference type="NCBI Taxonomy" id="2703787"/>
    <lineage>
        <taxon>Bacteria</taxon>
        <taxon>Pseudomonadati</taxon>
        <taxon>Bacteroidota</taxon>
        <taxon>Chitinophagia</taxon>
        <taxon>Chitinophagales</taxon>
        <taxon>Chitinophagaceae</taxon>
        <taxon>Chitinophaga</taxon>
    </lineage>
</organism>
<accession>A0A6B9ZGM2</accession>
<dbReference type="InterPro" id="IPR040322">
    <property type="entry name" value="TROVE2"/>
</dbReference>
<dbReference type="SUPFAM" id="SSF53300">
    <property type="entry name" value="vWA-like"/>
    <property type="match status" value="1"/>
</dbReference>
<evidence type="ECO:0000259" key="7">
    <source>
        <dbReference type="PROSITE" id="PS50988"/>
    </source>
</evidence>